<organism evidence="2 3">
    <name type="scientific">Zasmidium cellare ATCC 36951</name>
    <dbReference type="NCBI Taxonomy" id="1080233"/>
    <lineage>
        <taxon>Eukaryota</taxon>
        <taxon>Fungi</taxon>
        <taxon>Dikarya</taxon>
        <taxon>Ascomycota</taxon>
        <taxon>Pezizomycotina</taxon>
        <taxon>Dothideomycetes</taxon>
        <taxon>Dothideomycetidae</taxon>
        <taxon>Mycosphaerellales</taxon>
        <taxon>Mycosphaerellaceae</taxon>
        <taxon>Zasmidium</taxon>
    </lineage>
</organism>
<feature type="compositionally biased region" description="Polar residues" evidence="1">
    <location>
        <begin position="1401"/>
        <end position="1411"/>
    </location>
</feature>
<feature type="region of interest" description="Disordered" evidence="1">
    <location>
        <begin position="378"/>
        <end position="442"/>
    </location>
</feature>
<feature type="region of interest" description="Disordered" evidence="1">
    <location>
        <begin position="989"/>
        <end position="1009"/>
    </location>
</feature>
<name>A0A6A6CWT6_ZASCE</name>
<evidence type="ECO:0000313" key="2">
    <source>
        <dbReference type="EMBL" id="KAF2170668.1"/>
    </source>
</evidence>
<feature type="compositionally biased region" description="Polar residues" evidence="1">
    <location>
        <begin position="991"/>
        <end position="1009"/>
    </location>
</feature>
<feature type="compositionally biased region" description="Basic and acidic residues" evidence="1">
    <location>
        <begin position="842"/>
        <end position="856"/>
    </location>
</feature>
<accession>A0A6A6CWT6</accession>
<feature type="compositionally biased region" description="Polar residues" evidence="1">
    <location>
        <begin position="301"/>
        <end position="311"/>
    </location>
</feature>
<protein>
    <submittedName>
        <fullName evidence="2">Uncharacterized protein</fullName>
    </submittedName>
</protein>
<proteinExistence type="predicted"/>
<feature type="region of interest" description="Disordered" evidence="1">
    <location>
        <begin position="726"/>
        <end position="876"/>
    </location>
</feature>
<dbReference type="EMBL" id="ML993585">
    <property type="protein sequence ID" value="KAF2170668.1"/>
    <property type="molecule type" value="Genomic_DNA"/>
</dbReference>
<feature type="region of interest" description="Disordered" evidence="1">
    <location>
        <begin position="1392"/>
        <end position="1411"/>
    </location>
</feature>
<feature type="region of interest" description="Disordered" evidence="1">
    <location>
        <begin position="300"/>
        <end position="359"/>
    </location>
</feature>
<keyword evidence="3" id="KW-1185">Reference proteome</keyword>
<dbReference type="GeneID" id="54565138"/>
<reference evidence="2" key="1">
    <citation type="journal article" date="2020" name="Stud. Mycol.">
        <title>101 Dothideomycetes genomes: a test case for predicting lifestyles and emergence of pathogens.</title>
        <authorList>
            <person name="Haridas S."/>
            <person name="Albert R."/>
            <person name="Binder M."/>
            <person name="Bloem J."/>
            <person name="Labutti K."/>
            <person name="Salamov A."/>
            <person name="Andreopoulos B."/>
            <person name="Baker S."/>
            <person name="Barry K."/>
            <person name="Bills G."/>
            <person name="Bluhm B."/>
            <person name="Cannon C."/>
            <person name="Castanera R."/>
            <person name="Culley D."/>
            <person name="Daum C."/>
            <person name="Ezra D."/>
            <person name="Gonzalez J."/>
            <person name="Henrissat B."/>
            <person name="Kuo A."/>
            <person name="Liang C."/>
            <person name="Lipzen A."/>
            <person name="Lutzoni F."/>
            <person name="Magnuson J."/>
            <person name="Mondo S."/>
            <person name="Nolan M."/>
            <person name="Ohm R."/>
            <person name="Pangilinan J."/>
            <person name="Park H.-J."/>
            <person name="Ramirez L."/>
            <person name="Alfaro M."/>
            <person name="Sun H."/>
            <person name="Tritt A."/>
            <person name="Yoshinaga Y."/>
            <person name="Zwiers L.-H."/>
            <person name="Turgeon B."/>
            <person name="Goodwin S."/>
            <person name="Spatafora J."/>
            <person name="Crous P."/>
            <person name="Grigoriev I."/>
        </authorList>
    </citation>
    <scope>NUCLEOTIDE SEQUENCE</scope>
    <source>
        <strain evidence="2">ATCC 36951</strain>
    </source>
</reference>
<gene>
    <name evidence="2" type="ORF">M409DRAFT_51670</name>
</gene>
<evidence type="ECO:0000256" key="1">
    <source>
        <dbReference type="SAM" id="MobiDB-lite"/>
    </source>
</evidence>
<evidence type="ECO:0000313" key="3">
    <source>
        <dbReference type="Proteomes" id="UP000799537"/>
    </source>
</evidence>
<sequence>MTEFWRYYWTTGQTEEPKHEELKNRVIQPTSDFYIRLFEGQVLLRTDYRLARHLIHCQHDNVESNDWVIADSEVQQVFQSGTRLPVRFIRLAESLARFQRRTFELPGRKVDDFASYPVLSYPPGVSRAYFSGPRIHHDLPIAVDQIFDCHFSLLGGKYKLPLDRQFDPRSTSRVDRCTRQAEDLINNQLAIRRTERRRCDWYCAVRIKRRTYRILRELVVRYYNPNKPKNEIKLLVEAQVQLVCPHHDIHFSIGHYHRRELEHLTSGLGLGDSYLVHTFSIGRPGLNLPIHLGQLVDRQSEGTQLSGNQVPSEPPPLQPDQCPDYEARTYLNSRSTQPASPAPPRPRRSSTDGLKTPRLWRRASLDAEYIILMAKETKKGAKNKSKKEKEKDTPTEATASIEEPTRRSARNNAADNTPKKGEASRPATPSSSSKKGLPAKEIKSVPLPLNIDIWRRRTQHPTTSQYDWLNDEMPEPPSRPSSFPCELGDVSARYWSLLPNGTDHKTYNQDYKIESNDAINIRLAASTGYDIQDITKWRLKGVAICENGVILVPRAHDPLLRKEQKLHCRHVSRTGKTVEGFPYESLFQEFIGRNVVIYKTSTATYGFTVPREASNVKRKWFINGVSWPPLEFVTNTALAWEAQQPAAEANDEVEQIHTMAISKDKKTRVIPYQNFVQPAEPYGKDGSPTEWQEERIHWEQQVEGVGDKGVDYLARNRAQVVIFPRKLYQSEDEDDDNRGSPTPAGPKTERTSQTSGPPAGPKTEHTSPPSDPHARTLMAPPPPLRLHQSLRQPPLQQDFGYPPGVNPWNAASQGNSPPGLGIKLGNPATAFTNPNDGLPAGDVKKDSDERPEKRSPSPDLFSPDSHKRRRLQYEERKSSRIHKLLNGVSSQTDLTPQQIAWPEEEGAQLANALAALGRKQFLYPTKCPPDATSKVPDTRAADEFQEHVFEWSDSRGLEADDIFPHCTAMESYMAILILFNHCVQPDGSASRGYNETPAANQQLKSSDPYTEQAPRTRALLCHAANLKAAAQACCFASEFEGLYGLAGSFLESLRDFSTQATRLLSAPTRNPPPKRAFGADAKATIRSHLNNVNVVDTTAADPAYVHLMATNAMMTDQDSLAYLIGLRASLDRQIEEASSRLSLSTNHATATGALVKPNDYITPTYQFSNASSHIVGQLLSHLDGTTVSKTRFYMALRGLTTRAAAFDELIDTLWTNTSGYKDSVDDLRLTNDLLQVFDRSRRPADGLRDYEAARLLELPSFADLVDRGKRNDALIDLPRHIPVVGVEPVGRELDYQTRKAKVAVLLANRIIDKVVAITGLAIARYTEYDSMPQKNDLYEYPLEIQLALSAVSLHLDSTAGHDQARSWKRHANVWLRELATLMYDRHLIEHEADEETDTSEDQSINTTNNLDTEPDYARMAVEGYIAAIKASPKWADFSSKPTNLGALADVAANKPSNTEDFSTAMKLIQRYAEKHKLLESEESE</sequence>
<dbReference type="Proteomes" id="UP000799537">
    <property type="component" value="Unassembled WGS sequence"/>
</dbReference>
<dbReference type="RefSeq" id="XP_033671557.1">
    <property type="nucleotide sequence ID" value="XM_033811866.1"/>
</dbReference>